<dbReference type="HAMAP" id="MF_03049">
    <property type="entry name" value="MOCS3_Uba4"/>
    <property type="match status" value="1"/>
</dbReference>
<dbReference type="RefSeq" id="XP_029237296.1">
    <property type="nucleotide sequence ID" value="XM_029382824.1"/>
</dbReference>
<evidence type="ECO:0000259" key="13">
    <source>
        <dbReference type="PROSITE" id="PS50206"/>
    </source>
</evidence>
<feature type="binding site" evidence="10">
    <location>
        <position position="304"/>
    </location>
    <ligand>
        <name>Zn(2+)</name>
        <dbReference type="ChEBI" id="CHEBI:29105"/>
    </ligand>
</feature>
<feature type="binding site" evidence="10">
    <location>
        <position position="232"/>
    </location>
    <ligand>
        <name>Zn(2+)</name>
        <dbReference type="ChEBI" id="CHEBI:29105"/>
    </ligand>
</feature>
<evidence type="ECO:0000256" key="12">
    <source>
        <dbReference type="SAM" id="Phobius"/>
    </source>
</evidence>
<keyword evidence="12" id="KW-0812">Transmembrane</keyword>
<feature type="binding site" evidence="10">
    <location>
        <position position="229"/>
    </location>
    <ligand>
        <name>Zn(2+)</name>
        <dbReference type="ChEBI" id="CHEBI:29105"/>
    </ligand>
</feature>
<keyword evidence="12" id="KW-1133">Transmembrane helix</keyword>
<dbReference type="GO" id="GO:0042292">
    <property type="term" value="F:URM1 activating enzyme activity"/>
    <property type="evidence" value="ECO:0007669"/>
    <property type="project" value="TreeGrafter"/>
</dbReference>
<dbReference type="CDD" id="cd00757">
    <property type="entry name" value="ThiF_MoeB_HesA_family"/>
    <property type="match status" value="1"/>
</dbReference>
<dbReference type="GO" id="GO:0005829">
    <property type="term" value="C:cytosol"/>
    <property type="evidence" value="ECO:0007669"/>
    <property type="project" value="UniProtKB-SubCell"/>
</dbReference>
<feature type="domain" description="Rhodanese" evidence="13">
    <location>
        <begin position="364"/>
        <end position="490"/>
    </location>
</feature>
<dbReference type="GO" id="GO:0002143">
    <property type="term" value="P:tRNA wobble position uridine thiolation"/>
    <property type="evidence" value="ECO:0007669"/>
    <property type="project" value="InterPro"/>
</dbReference>
<feature type="active site" description="Cysteine persulfide intermediate; for sulfurtransferase activity" evidence="10">
    <location>
        <position position="429"/>
    </location>
</feature>
<evidence type="ECO:0000256" key="1">
    <source>
        <dbReference type="ARBA" id="ARBA00004514"/>
    </source>
</evidence>
<dbReference type="GeneID" id="40329899"/>
<dbReference type="SUPFAM" id="SSF69572">
    <property type="entry name" value="Activating enzymes of the ubiquitin-like proteins"/>
    <property type="match status" value="1"/>
</dbReference>
<dbReference type="GO" id="GO:0046872">
    <property type="term" value="F:metal ion binding"/>
    <property type="evidence" value="ECO:0007669"/>
    <property type="project" value="UniProtKB-KW"/>
</dbReference>
<keyword evidence="2 10" id="KW-0963">Cytoplasm</keyword>
<gene>
    <name evidence="14" type="ORF">TraAM80_05966</name>
</gene>
<keyword evidence="9 10" id="KW-0511">Multifunctional enzyme</keyword>
<dbReference type="Pfam" id="PF00899">
    <property type="entry name" value="ThiF"/>
    <property type="match status" value="1"/>
</dbReference>
<dbReference type="VEuPathDB" id="TriTrypDB:TRSC58_01813"/>
<feature type="binding site" evidence="10">
    <location>
        <position position="144"/>
    </location>
    <ligand>
        <name>ATP</name>
        <dbReference type="ChEBI" id="CHEBI:30616"/>
    </ligand>
</feature>
<dbReference type="GO" id="GO:0005524">
    <property type="term" value="F:ATP binding"/>
    <property type="evidence" value="ECO:0007669"/>
    <property type="project" value="UniProtKB-KW"/>
</dbReference>
<feature type="binding site" evidence="10">
    <location>
        <position position="307"/>
    </location>
    <ligand>
        <name>Zn(2+)</name>
        <dbReference type="ChEBI" id="CHEBI:29105"/>
    </ligand>
</feature>
<evidence type="ECO:0000256" key="11">
    <source>
        <dbReference type="SAM" id="Coils"/>
    </source>
</evidence>
<dbReference type="OrthoDB" id="10261062at2759"/>
<keyword evidence="15" id="KW-1185">Reference proteome</keyword>
<sequence length="492" mass="53503">MDDTAALELEVEATRRKLRDLERRLGDSRRASAPQAVTKNSHVAPLNAGDTLTSFVCAAASLTKADVERFSRQMMVEGVGAIGMERIRRGRVLLVGAGGLGSTIALFLAAAGVGELRIVDFDTVELSNLHRQVIHTTDRVTWKKVDSTASACYALNPDILVLPLALPLDASNAEDLVRDCDVVVDGTDNVAARYLINDAAARQRKPVVSGSAMRWDGQLSVYGYDGGPCLRCLFPVPPPPEAVGSCNDTGVMGPVPGCIGCLQAMEVLKILTQAGDVLSGRMLIFDGLRFRVQVVNLRCRQASCPACGDAVDKSIRLQELVAQHPEYIGVSCVSGSVLNAQPLPTEARASARELFAYLQRAEGTTANCLILDVRSKQQYDMAHLPTAVSLPLPHLKKWQSDDVLWDEWERFVSCYHTGTDGCLTVFVICRRGISSTEAARILLSLQPPCKTGYDGCVDATTPSTSTRRYRFLNVDGGLNRYHQEADKNFPFY</sequence>
<evidence type="ECO:0000256" key="8">
    <source>
        <dbReference type="ARBA" id="ARBA00022840"/>
    </source>
</evidence>
<feature type="binding site" evidence="10">
    <location>
        <position position="99"/>
    </location>
    <ligand>
        <name>ATP</name>
        <dbReference type="ChEBI" id="CHEBI:30616"/>
    </ligand>
</feature>
<feature type="transmembrane region" description="Helical" evidence="12">
    <location>
        <begin position="92"/>
        <end position="113"/>
    </location>
</feature>
<dbReference type="Pfam" id="PF00581">
    <property type="entry name" value="Rhodanese"/>
    <property type="match status" value="1"/>
</dbReference>
<dbReference type="Proteomes" id="UP000283634">
    <property type="component" value="Unassembled WGS sequence"/>
</dbReference>
<dbReference type="PANTHER" id="PTHR10953:SF102">
    <property type="entry name" value="ADENYLYLTRANSFERASE AND SULFURTRANSFERASE MOCS3"/>
    <property type="match status" value="1"/>
</dbReference>
<dbReference type="PROSITE" id="PS50206">
    <property type="entry name" value="RHODANESE_3"/>
    <property type="match status" value="1"/>
</dbReference>
<keyword evidence="4 10" id="KW-0819">tRNA processing</keyword>
<evidence type="ECO:0000256" key="7">
    <source>
        <dbReference type="ARBA" id="ARBA00022833"/>
    </source>
</evidence>
<dbReference type="NCBIfam" id="NF004281">
    <property type="entry name" value="PRK05690.1"/>
    <property type="match status" value="1"/>
</dbReference>
<accession>A0A422NC72</accession>
<comment type="caution">
    <text evidence="14">The sequence shown here is derived from an EMBL/GenBank/DDBJ whole genome shotgun (WGS) entry which is preliminary data.</text>
</comment>
<dbReference type="Gene3D" id="3.40.50.720">
    <property type="entry name" value="NAD(P)-binding Rossmann-like Domain"/>
    <property type="match status" value="1"/>
</dbReference>
<protein>
    <recommendedName>
        <fullName evidence="10">Adenylyltransferase and sulfurtransferase MOCS3 homolog</fullName>
    </recommendedName>
    <alternativeName>
        <fullName evidence="10">UBA4 homolog</fullName>
    </alternativeName>
    <alternativeName>
        <fullName evidence="10">Ubiquitin-like protein activator 4 homolog</fullName>
    </alternativeName>
    <domain>
        <recommendedName>
            <fullName evidence="10">Adenylyltransferase</fullName>
            <ecNumber evidence="10">2.7.7.-</ecNumber>
        </recommendedName>
    </domain>
    <domain>
        <recommendedName>
            <fullName evidence="10">Sulfurtransferase</fullName>
            <ecNumber evidence="10">2.8.1.-</ecNumber>
        </recommendedName>
    </domain>
</protein>
<dbReference type="Gene3D" id="3.40.250.10">
    <property type="entry name" value="Rhodanese-like domain"/>
    <property type="match status" value="1"/>
</dbReference>
<keyword evidence="12" id="KW-0472">Membrane</keyword>
<feature type="active site" description="Glycyl thioester intermediate; for adenylyltransferase activity" evidence="10">
    <location>
        <position position="246"/>
    </location>
</feature>
<comment type="similarity">
    <text evidence="10">In the N-terminal section; belongs to the HesA/MoeB/ThiF family. UBA4 subfamily.</text>
</comment>
<dbReference type="EMBL" id="MKGL01000208">
    <property type="protein sequence ID" value="RNF03088.1"/>
    <property type="molecule type" value="Genomic_DNA"/>
</dbReference>
<comment type="function">
    <text evidence="10">Plays a central role in 2-thiolation of mcm(5)S(2)U at tRNA wobble positions of cytosolic tRNA(Lys), tRNA(Glu) and tRNA(Gln). Acts by mediating the C-terminal thiocarboxylation of the sulfur carrier URM1. Its N-terminus first activates URM1 as acyl-adenylate (-COAMP), then the persulfide sulfur on the catalytic cysteine is transferred to URM1 to form thiocarboxylation (-COSH) of its C-terminus. The reaction probably involves hydrogen sulfide that is generated from the persulfide intermediate and that acts as nucleophile towards URM1. Subsequently, a transient disulfide bond is formed. Does not use thiosulfate as sulfur donor; NFS1 probably acting as a sulfur donor for thiocarboxylation reactions.</text>
</comment>
<dbReference type="AlphaFoldDB" id="A0A422NC72"/>
<feature type="binding site" evidence="10">
    <location>
        <position position="120"/>
    </location>
    <ligand>
        <name>ATP</name>
        <dbReference type="ChEBI" id="CHEBI:30616"/>
    </ligand>
</feature>
<dbReference type="InterPro" id="IPR035985">
    <property type="entry name" value="Ubiquitin-activating_enz"/>
</dbReference>
<keyword evidence="8 10" id="KW-0067">ATP-binding</keyword>
<evidence type="ECO:0000256" key="4">
    <source>
        <dbReference type="ARBA" id="ARBA00022694"/>
    </source>
</evidence>
<feature type="binding site" evidence="10">
    <location>
        <begin position="127"/>
        <end position="131"/>
    </location>
    <ligand>
        <name>ATP</name>
        <dbReference type="ChEBI" id="CHEBI:30616"/>
    </ligand>
</feature>
<evidence type="ECO:0000313" key="14">
    <source>
        <dbReference type="EMBL" id="RNF03088.1"/>
    </source>
</evidence>
<dbReference type="InterPro" id="IPR000594">
    <property type="entry name" value="ThiF_NAD_FAD-bd"/>
</dbReference>
<dbReference type="InterPro" id="IPR001763">
    <property type="entry name" value="Rhodanese-like_dom"/>
</dbReference>
<dbReference type="FunFam" id="3.40.50.720:FF:000033">
    <property type="entry name" value="Adenylyltransferase and sulfurtransferase MOCS3"/>
    <property type="match status" value="1"/>
</dbReference>
<reference evidence="14 15" key="1">
    <citation type="journal article" date="2018" name="BMC Genomics">
        <title>Genomic comparison of Trypanosoma conorhini and Trypanosoma rangeli to Trypanosoma cruzi strains of high and low virulence.</title>
        <authorList>
            <person name="Bradwell K.R."/>
            <person name="Koparde V.N."/>
            <person name="Matveyev A.V."/>
            <person name="Serrano M.G."/>
            <person name="Alves J.M."/>
            <person name="Parikh H."/>
            <person name="Huang B."/>
            <person name="Lee V."/>
            <person name="Espinosa-Alvarez O."/>
            <person name="Ortiz P.A."/>
            <person name="Costa-Martins A.G."/>
            <person name="Teixeira M.M."/>
            <person name="Buck G.A."/>
        </authorList>
    </citation>
    <scope>NUCLEOTIDE SEQUENCE [LARGE SCALE GENOMIC DNA]</scope>
    <source>
        <strain evidence="14 15">AM80</strain>
    </source>
</reference>
<name>A0A422NC72_TRYRA</name>
<dbReference type="GO" id="GO:0004792">
    <property type="term" value="F:thiosulfate-cyanide sulfurtransferase activity"/>
    <property type="evidence" value="ECO:0007669"/>
    <property type="project" value="TreeGrafter"/>
</dbReference>
<organism evidence="14 15">
    <name type="scientific">Trypanosoma rangeli</name>
    <dbReference type="NCBI Taxonomy" id="5698"/>
    <lineage>
        <taxon>Eukaryota</taxon>
        <taxon>Discoba</taxon>
        <taxon>Euglenozoa</taxon>
        <taxon>Kinetoplastea</taxon>
        <taxon>Metakinetoplastina</taxon>
        <taxon>Trypanosomatida</taxon>
        <taxon>Trypanosomatidae</taxon>
        <taxon>Trypanosoma</taxon>
        <taxon>Herpetosoma</taxon>
    </lineage>
</organism>
<evidence type="ECO:0000256" key="9">
    <source>
        <dbReference type="ARBA" id="ARBA00023268"/>
    </source>
</evidence>
<dbReference type="InterPro" id="IPR045886">
    <property type="entry name" value="ThiF/MoeB/HesA"/>
</dbReference>
<evidence type="ECO:0000256" key="5">
    <source>
        <dbReference type="ARBA" id="ARBA00022723"/>
    </source>
</evidence>
<dbReference type="EC" id="2.8.1.-" evidence="10"/>
<comment type="pathway">
    <text evidence="10">tRNA modification; 5-methoxycarbonylmethyl-2-thiouridine-tRNA biosynthesis.</text>
</comment>
<dbReference type="OMA" id="IPDVGMD"/>
<keyword evidence="7 10" id="KW-0862">Zinc</keyword>
<keyword evidence="11" id="KW-0175">Coiled coil</keyword>
<dbReference type="GO" id="GO:0070566">
    <property type="term" value="F:adenylyltransferase activity"/>
    <property type="evidence" value="ECO:0007669"/>
    <property type="project" value="InterPro"/>
</dbReference>
<dbReference type="InterPro" id="IPR028885">
    <property type="entry name" value="MOCS3/Uba4"/>
</dbReference>
<dbReference type="SMART" id="SM00450">
    <property type="entry name" value="RHOD"/>
    <property type="match status" value="1"/>
</dbReference>
<evidence type="ECO:0000256" key="6">
    <source>
        <dbReference type="ARBA" id="ARBA00022741"/>
    </source>
</evidence>
<keyword evidence="6 10" id="KW-0547">Nucleotide-binding</keyword>
<dbReference type="PANTHER" id="PTHR10953">
    <property type="entry name" value="UBIQUITIN-ACTIVATING ENZYME E1"/>
    <property type="match status" value="1"/>
</dbReference>
<dbReference type="InterPro" id="IPR036873">
    <property type="entry name" value="Rhodanese-like_dom_sf"/>
</dbReference>
<feature type="binding site" evidence="10">
    <location>
        <begin position="188"/>
        <end position="189"/>
    </location>
    <ligand>
        <name>ATP</name>
        <dbReference type="ChEBI" id="CHEBI:30616"/>
    </ligand>
</feature>
<keyword evidence="5 10" id="KW-0479">Metal-binding</keyword>
<dbReference type="EC" id="2.7.7.-" evidence="10"/>
<comment type="cofactor">
    <cofactor evidence="10">
        <name>Zn(2+)</name>
        <dbReference type="ChEBI" id="CHEBI:29105"/>
    </cofactor>
    <text evidence="10">Binds 1 zinc ion per subunit.</text>
</comment>
<evidence type="ECO:0000256" key="3">
    <source>
        <dbReference type="ARBA" id="ARBA00022679"/>
    </source>
</evidence>
<evidence type="ECO:0000256" key="2">
    <source>
        <dbReference type="ARBA" id="ARBA00022490"/>
    </source>
</evidence>
<comment type="subcellular location">
    <subcellularLocation>
        <location evidence="1">Cytoplasm</location>
        <location evidence="1">Cytosol</location>
    </subcellularLocation>
</comment>
<feature type="coiled-coil region" evidence="11">
    <location>
        <begin position="4"/>
        <end position="31"/>
    </location>
</feature>
<keyword evidence="3 10" id="KW-0808">Transferase</keyword>
<evidence type="ECO:0000313" key="15">
    <source>
        <dbReference type="Proteomes" id="UP000283634"/>
    </source>
</evidence>
<proteinExistence type="inferred from homology"/>
<evidence type="ECO:0000256" key="10">
    <source>
        <dbReference type="HAMAP-Rule" id="MF_03049"/>
    </source>
</evidence>
<dbReference type="UniPathway" id="UPA00988"/>